<dbReference type="EMBL" id="JTHE02000003">
    <property type="protein sequence ID" value="NEV68575.1"/>
    <property type="molecule type" value="Genomic_DNA"/>
</dbReference>
<dbReference type="AlphaFoldDB" id="A0A0C1YCG7"/>
<reference evidence="1" key="3">
    <citation type="submission" date="2020-02" db="EMBL/GenBank/DDBJ databases">
        <authorList>
            <person name="Sarangi A.N."/>
            <person name="Ghosh S."/>
            <person name="Mukherjee M."/>
            <person name="Tripathy S."/>
        </authorList>
    </citation>
    <scope>NUCLEOTIDE SEQUENCE</scope>
    <source>
        <strain evidence="1">BDU141951</strain>
    </source>
</reference>
<reference evidence="1" key="2">
    <citation type="journal article" date="2015" name="Genome Announc.">
        <title>Draft Genome Sequence of Filamentous Marine Cyanobacterium Lyngbya confervoides Strain BDU141951.</title>
        <authorList>
            <person name="Chandrababunaidu M.M."/>
            <person name="Sen D."/>
            <person name="Tripathy S."/>
        </authorList>
    </citation>
    <scope>NUCLEOTIDE SEQUENCE</scope>
    <source>
        <strain evidence="1">BDU141951</strain>
    </source>
</reference>
<protein>
    <submittedName>
        <fullName evidence="1">Nitrate reductase maturation protein NarM</fullName>
    </submittedName>
</protein>
<name>A0A0C1YCG7_9CYAN</name>
<dbReference type="InterPro" id="IPR013481">
    <property type="entry name" value="NarM"/>
</dbReference>
<accession>A0A0C1YCG7</accession>
<gene>
    <name evidence="1" type="primary">narM</name>
    <name evidence="1" type="ORF">QQ91_015795</name>
</gene>
<dbReference type="NCBIfam" id="TIGR02664">
    <property type="entry name" value="nitr_red_assoc"/>
    <property type="match status" value="1"/>
</dbReference>
<sequence>MFFEFEADFVESLRCIPMQVRYKLDTCGVKLKLEHWHKFSQSDRARLVTQPCETSTEIANYRDIVQATVLQYTETPAKDLPIDPQPPWLQADQVPTDVQAQAAHFDCEITPQQWAALPPLARFALCKLSRPGHENRNFLSALYEFQLKSPTHTKNES</sequence>
<dbReference type="Pfam" id="PF09655">
    <property type="entry name" value="Nitr_red_assoc"/>
    <property type="match status" value="1"/>
</dbReference>
<evidence type="ECO:0000313" key="1">
    <source>
        <dbReference type="EMBL" id="NEV68575.1"/>
    </source>
</evidence>
<comment type="caution">
    <text evidence="1">The sequence shown here is derived from an EMBL/GenBank/DDBJ whole genome shotgun (WGS) entry which is preliminary data.</text>
</comment>
<proteinExistence type="predicted"/>
<reference evidence="1" key="1">
    <citation type="submission" date="2014-11" db="EMBL/GenBank/DDBJ databases">
        <authorList>
            <person name="Malar M.C."/>
            <person name="Sen D."/>
            <person name="Tripathy S."/>
        </authorList>
    </citation>
    <scope>NUCLEOTIDE SEQUENCE</scope>
    <source>
        <strain evidence="1">BDU141951</strain>
    </source>
</reference>
<organism evidence="1">
    <name type="scientific">Lyngbya confervoides BDU141951</name>
    <dbReference type="NCBI Taxonomy" id="1574623"/>
    <lineage>
        <taxon>Bacteria</taxon>
        <taxon>Bacillati</taxon>
        <taxon>Cyanobacteriota</taxon>
        <taxon>Cyanophyceae</taxon>
        <taxon>Oscillatoriophycideae</taxon>
        <taxon>Oscillatoriales</taxon>
        <taxon>Microcoleaceae</taxon>
        <taxon>Lyngbya</taxon>
    </lineage>
</organism>